<dbReference type="KEGG" id="cmp:Cha6605_1780"/>
<dbReference type="RefSeq" id="WP_015159072.1">
    <property type="nucleotide sequence ID" value="NC_019697.1"/>
</dbReference>
<dbReference type="EMBL" id="CP003600">
    <property type="protein sequence ID" value="AFY92901.1"/>
    <property type="molecule type" value="Genomic_DNA"/>
</dbReference>
<gene>
    <name evidence="1" type="ORF">Cha6605_1780</name>
</gene>
<dbReference type="Proteomes" id="UP000010366">
    <property type="component" value="Chromosome"/>
</dbReference>
<dbReference type="AlphaFoldDB" id="K9UEQ4"/>
<dbReference type="eggNOG" id="ENOG502ZA0S">
    <property type="taxonomic scope" value="Bacteria"/>
</dbReference>
<evidence type="ECO:0000313" key="2">
    <source>
        <dbReference type="Proteomes" id="UP000010366"/>
    </source>
</evidence>
<dbReference type="HOGENOM" id="CLU_043016_1_0_3"/>
<organism evidence="1 2">
    <name type="scientific">Chamaesiphon minutus (strain ATCC 27169 / PCC 6605)</name>
    <dbReference type="NCBI Taxonomy" id="1173020"/>
    <lineage>
        <taxon>Bacteria</taxon>
        <taxon>Bacillati</taxon>
        <taxon>Cyanobacteriota</taxon>
        <taxon>Cyanophyceae</taxon>
        <taxon>Gomontiellales</taxon>
        <taxon>Chamaesiphonaceae</taxon>
        <taxon>Chamaesiphon</taxon>
    </lineage>
</organism>
<accession>K9UEQ4</accession>
<name>K9UEQ4_CHAP6</name>
<evidence type="ECO:0000313" key="1">
    <source>
        <dbReference type="EMBL" id="AFY92901.1"/>
    </source>
</evidence>
<protein>
    <recommendedName>
        <fullName evidence="3">Actin-like protein N-terminal domain-containing protein</fullName>
    </recommendedName>
</protein>
<evidence type="ECO:0008006" key="3">
    <source>
        <dbReference type="Google" id="ProtNLM"/>
    </source>
</evidence>
<dbReference type="STRING" id="1173020.Cha6605_1780"/>
<sequence>MKQKVPHLLLAVDFGASATKAIGSLVGTPSDCITLSMSPHCVEVENDSLLTCDPDFSEHQSWVTIEGKSYALGNLATTKFNSSLKVKPLKFTSAVQKACAVISIFAQKFQLPERFELSLTFVLPPAEWEHKQTIAARINAAVKDLVTPRGRIKPKLKSLSPFPEGMGLLLGQELNLKEIATITVVMVGFRNTSIFMANYGSVNGSQTSDLGFHNLLKEIAGKTGYRIEDLIEPVFNYTYFKQQIAKYTRQIDDRERGLRDFSGFDYSHRDRLKRELELFDCQLTECQVESELVFNPLLKNSGEDRVAEVDMLIAVIEKENIAYSVRVKDWLNEMMPSRSDLILLGGGTVEYLNEDFKSFLEKKIIKNGLTKLHTHLAIDIPESIRFSSVSKERFADIYSLWYWVNSRLKSDLETA</sequence>
<reference evidence="1 2" key="1">
    <citation type="submission" date="2012-05" db="EMBL/GenBank/DDBJ databases">
        <title>Finished chromosome of genome of Chamaesiphon sp. PCC 6605.</title>
        <authorList>
            <consortium name="US DOE Joint Genome Institute"/>
            <person name="Gugger M."/>
            <person name="Coursin T."/>
            <person name="Rippka R."/>
            <person name="Tandeau De Marsac N."/>
            <person name="Huntemann M."/>
            <person name="Wei C.-L."/>
            <person name="Han J."/>
            <person name="Detter J.C."/>
            <person name="Han C."/>
            <person name="Tapia R."/>
            <person name="Chen A."/>
            <person name="Kyrpides N."/>
            <person name="Mavromatis K."/>
            <person name="Markowitz V."/>
            <person name="Szeto E."/>
            <person name="Ivanova N."/>
            <person name="Pagani I."/>
            <person name="Pati A."/>
            <person name="Goodwin L."/>
            <person name="Nordberg H.P."/>
            <person name="Cantor M.N."/>
            <person name="Hua S.X."/>
            <person name="Woyke T."/>
            <person name="Kerfeld C.A."/>
        </authorList>
    </citation>
    <scope>NUCLEOTIDE SEQUENCE [LARGE SCALE GENOMIC DNA]</scope>
    <source>
        <strain evidence="2">ATCC 27169 / PCC 6605</strain>
    </source>
</reference>
<dbReference type="OrthoDB" id="528098at2"/>
<proteinExistence type="predicted"/>
<keyword evidence="2" id="KW-1185">Reference proteome</keyword>